<dbReference type="AlphaFoldDB" id="A0AAN7SAS1"/>
<feature type="region of interest" description="Disordered" evidence="1">
    <location>
        <begin position="105"/>
        <end position="146"/>
    </location>
</feature>
<accession>A0AAN7SAS1</accession>
<gene>
    <name evidence="2" type="ORF">RN001_005740</name>
</gene>
<evidence type="ECO:0000313" key="3">
    <source>
        <dbReference type="Proteomes" id="UP001353858"/>
    </source>
</evidence>
<dbReference type="EMBL" id="JARPUR010000002">
    <property type="protein sequence ID" value="KAK4882421.1"/>
    <property type="molecule type" value="Genomic_DNA"/>
</dbReference>
<name>A0AAN7SAS1_9COLE</name>
<comment type="caution">
    <text evidence="2">The sequence shown here is derived from an EMBL/GenBank/DDBJ whole genome shotgun (WGS) entry which is preliminary data.</text>
</comment>
<dbReference type="Proteomes" id="UP001353858">
    <property type="component" value="Unassembled WGS sequence"/>
</dbReference>
<feature type="compositionally biased region" description="Basic and acidic residues" evidence="1">
    <location>
        <begin position="127"/>
        <end position="146"/>
    </location>
</feature>
<evidence type="ECO:0000313" key="2">
    <source>
        <dbReference type="EMBL" id="KAK4882421.1"/>
    </source>
</evidence>
<feature type="compositionally biased region" description="Polar residues" evidence="1">
    <location>
        <begin position="7"/>
        <end position="19"/>
    </location>
</feature>
<sequence>MKPVKIVSTTGKKQVSQAASAERGESVTFVGIISASGQSLPPKDGEEHNKNSEFIKEKNEGLTGNNKIILLSDITILQNTPSCSGYKNDIKHPTKVTPELVRPFPKAIRKETKTKRTPGTSRVYTDTPEKERLEQIENEKEKKEGL</sequence>
<organism evidence="2 3">
    <name type="scientific">Aquatica leii</name>
    <dbReference type="NCBI Taxonomy" id="1421715"/>
    <lineage>
        <taxon>Eukaryota</taxon>
        <taxon>Metazoa</taxon>
        <taxon>Ecdysozoa</taxon>
        <taxon>Arthropoda</taxon>
        <taxon>Hexapoda</taxon>
        <taxon>Insecta</taxon>
        <taxon>Pterygota</taxon>
        <taxon>Neoptera</taxon>
        <taxon>Endopterygota</taxon>
        <taxon>Coleoptera</taxon>
        <taxon>Polyphaga</taxon>
        <taxon>Elateriformia</taxon>
        <taxon>Elateroidea</taxon>
        <taxon>Lampyridae</taxon>
        <taxon>Luciolinae</taxon>
        <taxon>Aquatica</taxon>
    </lineage>
</organism>
<proteinExistence type="predicted"/>
<feature type="region of interest" description="Disordered" evidence="1">
    <location>
        <begin position="1"/>
        <end position="21"/>
    </location>
</feature>
<keyword evidence="3" id="KW-1185">Reference proteome</keyword>
<protein>
    <submittedName>
        <fullName evidence="2">Uncharacterized protein</fullName>
    </submittedName>
</protein>
<reference evidence="3" key="1">
    <citation type="submission" date="2023-01" db="EMBL/GenBank/DDBJ databases">
        <title>Key to firefly adult light organ development and bioluminescence: homeobox transcription factors regulate luciferase expression and transportation to peroxisome.</title>
        <authorList>
            <person name="Fu X."/>
        </authorList>
    </citation>
    <scope>NUCLEOTIDE SEQUENCE [LARGE SCALE GENOMIC DNA]</scope>
</reference>
<evidence type="ECO:0000256" key="1">
    <source>
        <dbReference type="SAM" id="MobiDB-lite"/>
    </source>
</evidence>